<dbReference type="InterPro" id="IPR008279">
    <property type="entry name" value="PEP-util_enz_mobile_dom"/>
</dbReference>
<organism evidence="3 4">
    <name type="scientific">Sandaracinus amylolyticus</name>
    <dbReference type="NCBI Taxonomy" id="927083"/>
    <lineage>
        <taxon>Bacteria</taxon>
        <taxon>Pseudomonadati</taxon>
        <taxon>Myxococcota</taxon>
        <taxon>Polyangia</taxon>
        <taxon>Polyangiales</taxon>
        <taxon>Sandaracinaceae</taxon>
        <taxon>Sandaracinus</taxon>
    </lineage>
</organism>
<dbReference type="Gene3D" id="3.30.1490.20">
    <property type="entry name" value="ATP-grasp fold, A domain"/>
    <property type="match status" value="1"/>
</dbReference>
<dbReference type="Gene3D" id="3.30.470.20">
    <property type="entry name" value="ATP-grasp fold, B domain"/>
    <property type="match status" value="1"/>
</dbReference>
<dbReference type="InterPro" id="IPR002192">
    <property type="entry name" value="PPDK_AMP/ATP-bd"/>
</dbReference>
<dbReference type="STRING" id="927083.DB32_004394"/>
<evidence type="ECO:0000313" key="3">
    <source>
        <dbReference type="EMBL" id="AKF07245.1"/>
    </source>
</evidence>
<dbReference type="Pfam" id="PF01326">
    <property type="entry name" value="PPDK_N"/>
    <property type="match status" value="1"/>
</dbReference>
<dbReference type="AlphaFoldDB" id="A0A0F6YJP5"/>
<reference evidence="3 4" key="1">
    <citation type="submission" date="2015-03" db="EMBL/GenBank/DDBJ databases">
        <title>Genome assembly of Sandaracinus amylolyticus DSM 53668.</title>
        <authorList>
            <person name="Sharma G."/>
            <person name="Subramanian S."/>
        </authorList>
    </citation>
    <scope>NUCLEOTIDE SEQUENCE [LARGE SCALE GENOMIC DNA]</scope>
    <source>
        <strain evidence="3 4">DSM 53668</strain>
    </source>
</reference>
<sequence length="909" mass="98346">MGPHVRRIESLVPRRTPAFGGKAKNLAALARAGFPVPAAFAVAAEVCDDFLRATLAPDEQPAALLAAPSRDVTPERLADIAARVRRAPLTRAIAADVHAAFATLRKEGARAIAVRSSSLREDEQARSAAGLHDTVLGVEHEDALDDALRAVWASSFDPRVLGYLRALGSASAEAGLGMGVVLQALVPADVAGVLFTVNPLSADPGEMVINASLGLGKTVVDGSVSPDTYRVDKASGWVRDRVIGDKARAIKWDDERGVIEEDVPAEARAQESLSDDVLDRLIELGVRIEDHFGDARDIEWAVVGRNVYVLQARPVTAIVTPPRRASSRRARRADRARIVWSNVNVGEALPGVATPFTWSVLSGFSDRGFRRAFGALGCSVPKDAELVGNFRGRIYLNMSEFTAIASQVPGLRPRVLLSLGGGGEIDRLEHDVERRGSAAFLARLPMTASRYVRENARLGERVAQFEKWFEAERARIDAIDFRVLSATALHRVLGEVERLLDPTGEVLLNVYGNLLACVVALRALVSAVADEPRADSLMRELLTGLDDVDSAAPGLALYRIARIARGDLRARDHILRTPPAELRVASIPEGPTRRALLDFFARYGGRGAREAEIAEPRWREDPTLPFTTLRLHLMSEHDEGPEEVQRRQLEVRERAQAELEGLLPLPVRLSGGALAVRKLLTLVQDFMRLREHLRGHVVTVLGLYREVVLDASRRLAAMEPGCGPDGGFFLTVDELHALLKGDVGPVSVLIRRRRLQYERDRALPPPPDTFVGFPPPVEAEALPDGALRGLGASTGRVIGTARVVETASDATALAPGEVLVVQQADVGWTPLFLAAAAIVTDLGGPLSHASVVAREFGVPAVVNVRHGTRVIRTGDRVEVDGDAGTVRIVERAHATRDREEHARDATPRA</sequence>
<keyword evidence="4" id="KW-1185">Reference proteome</keyword>
<dbReference type="Proteomes" id="UP000034883">
    <property type="component" value="Chromosome"/>
</dbReference>
<feature type="domain" description="Pyruvate phosphate dikinase AMP/ATP-binding" evidence="2">
    <location>
        <begin position="18"/>
        <end position="318"/>
    </location>
</feature>
<feature type="domain" description="PEP-utilising enzyme mobile" evidence="1">
    <location>
        <begin position="814"/>
        <end position="884"/>
    </location>
</feature>
<dbReference type="InterPro" id="IPR051549">
    <property type="entry name" value="PEP_Utilizing_Enz"/>
</dbReference>
<evidence type="ECO:0000313" key="4">
    <source>
        <dbReference type="Proteomes" id="UP000034883"/>
    </source>
</evidence>
<gene>
    <name evidence="3" type="ORF">DB32_004394</name>
</gene>
<dbReference type="KEGG" id="samy:DB32_004394"/>
<dbReference type="SUPFAM" id="SSF52009">
    <property type="entry name" value="Phosphohistidine domain"/>
    <property type="match status" value="1"/>
</dbReference>
<dbReference type="GO" id="GO:0016301">
    <property type="term" value="F:kinase activity"/>
    <property type="evidence" value="ECO:0007669"/>
    <property type="project" value="InterPro"/>
</dbReference>
<dbReference type="EMBL" id="CP011125">
    <property type="protein sequence ID" value="AKF07245.1"/>
    <property type="molecule type" value="Genomic_DNA"/>
</dbReference>
<dbReference type="Pfam" id="PF00391">
    <property type="entry name" value="PEP-utilizers"/>
    <property type="match status" value="1"/>
</dbReference>
<keyword evidence="3" id="KW-0670">Pyruvate</keyword>
<protein>
    <submittedName>
        <fullName evidence="3">Phosphoenolpyruvate synthase</fullName>
    </submittedName>
</protein>
<dbReference type="GO" id="GO:0005524">
    <property type="term" value="F:ATP binding"/>
    <property type="evidence" value="ECO:0007669"/>
    <property type="project" value="InterPro"/>
</dbReference>
<evidence type="ECO:0000259" key="2">
    <source>
        <dbReference type="Pfam" id="PF01326"/>
    </source>
</evidence>
<dbReference type="SUPFAM" id="SSF56059">
    <property type="entry name" value="Glutathione synthetase ATP-binding domain-like"/>
    <property type="match status" value="1"/>
</dbReference>
<dbReference type="PANTHER" id="PTHR43615:SF1">
    <property type="entry name" value="PPDK_N DOMAIN-CONTAINING PROTEIN"/>
    <property type="match status" value="1"/>
</dbReference>
<dbReference type="RefSeq" id="WP_053234528.1">
    <property type="nucleotide sequence ID" value="NZ_CP011125.1"/>
</dbReference>
<name>A0A0F6YJP5_9BACT</name>
<dbReference type="InterPro" id="IPR013815">
    <property type="entry name" value="ATP_grasp_subdomain_1"/>
</dbReference>
<dbReference type="Gene3D" id="3.50.30.10">
    <property type="entry name" value="Phosphohistidine domain"/>
    <property type="match status" value="1"/>
</dbReference>
<proteinExistence type="predicted"/>
<evidence type="ECO:0000259" key="1">
    <source>
        <dbReference type="Pfam" id="PF00391"/>
    </source>
</evidence>
<dbReference type="PANTHER" id="PTHR43615">
    <property type="entry name" value="PHOSPHOENOLPYRUVATE SYNTHASE-RELATED"/>
    <property type="match status" value="1"/>
</dbReference>
<dbReference type="InterPro" id="IPR036637">
    <property type="entry name" value="Phosphohistidine_dom_sf"/>
</dbReference>
<accession>A0A0F6YJP5</accession>